<dbReference type="InterPro" id="IPR011992">
    <property type="entry name" value="EF-hand-dom_pair"/>
</dbReference>
<keyword evidence="2" id="KW-0963">Cytoplasm</keyword>
<reference evidence="8" key="1">
    <citation type="submission" date="2015-09" db="EMBL/GenBank/DDBJ databases">
        <title>Scylla olivacea transcriptome.</title>
        <authorList>
            <person name="Ikhwanuddin M."/>
        </authorList>
    </citation>
    <scope>NUCLEOTIDE SEQUENCE</scope>
</reference>
<evidence type="ECO:0000256" key="5">
    <source>
        <dbReference type="SAM" id="MobiDB-lite"/>
    </source>
</evidence>
<feature type="domain" description="EF-hand" evidence="6">
    <location>
        <begin position="49"/>
        <end position="84"/>
    </location>
</feature>
<evidence type="ECO:0000256" key="3">
    <source>
        <dbReference type="ARBA" id="ARBA00022837"/>
    </source>
</evidence>
<dbReference type="AlphaFoldDB" id="A0A0P4VVY3"/>
<evidence type="ECO:0000259" key="6">
    <source>
        <dbReference type="PROSITE" id="PS50222"/>
    </source>
</evidence>
<dbReference type="EMBL" id="GDRN01110945">
    <property type="protein sequence ID" value="JAI56841.1"/>
    <property type="molecule type" value="Transcribed_RNA"/>
</dbReference>
<feature type="compositionally biased region" description="Polar residues" evidence="5">
    <location>
        <begin position="390"/>
        <end position="402"/>
    </location>
</feature>
<evidence type="ECO:0008006" key="9">
    <source>
        <dbReference type="Google" id="ProtNLM"/>
    </source>
</evidence>
<dbReference type="SMART" id="SM00243">
    <property type="entry name" value="GAS2"/>
    <property type="match status" value="1"/>
</dbReference>
<dbReference type="Gene3D" id="3.30.920.20">
    <property type="entry name" value="Gas2-like domain"/>
    <property type="match status" value="1"/>
</dbReference>
<dbReference type="GO" id="GO:0042060">
    <property type="term" value="P:wound healing"/>
    <property type="evidence" value="ECO:0007669"/>
    <property type="project" value="TreeGrafter"/>
</dbReference>
<feature type="compositionally biased region" description="Low complexity" evidence="5">
    <location>
        <begin position="371"/>
        <end position="381"/>
    </location>
</feature>
<feature type="region of interest" description="Disordered" evidence="5">
    <location>
        <begin position="217"/>
        <end position="402"/>
    </location>
</feature>
<evidence type="ECO:0000256" key="4">
    <source>
        <dbReference type="ARBA" id="ARBA00023212"/>
    </source>
</evidence>
<name>A0A0P4VVY3_SCYOL</name>
<dbReference type="GO" id="GO:0016020">
    <property type="term" value="C:membrane"/>
    <property type="evidence" value="ECO:0007669"/>
    <property type="project" value="TreeGrafter"/>
</dbReference>
<dbReference type="GO" id="GO:0045104">
    <property type="term" value="P:intermediate filament cytoskeleton organization"/>
    <property type="evidence" value="ECO:0007669"/>
    <property type="project" value="InterPro"/>
</dbReference>
<feature type="domain" description="GAR" evidence="7">
    <location>
        <begin position="89"/>
        <end position="161"/>
    </location>
</feature>
<dbReference type="SUPFAM" id="SSF143575">
    <property type="entry name" value="GAS2 domain-like"/>
    <property type="match status" value="1"/>
</dbReference>
<dbReference type="GO" id="GO:0005882">
    <property type="term" value="C:intermediate filament"/>
    <property type="evidence" value="ECO:0007669"/>
    <property type="project" value="TreeGrafter"/>
</dbReference>
<evidence type="ECO:0000259" key="7">
    <source>
        <dbReference type="PROSITE" id="PS51460"/>
    </source>
</evidence>
<feature type="compositionally biased region" description="Low complexity" evidence="5">
    <location>
        <begin position="311"/>
        <end position="344"/>
    </location>
</feature>
<dbReference type="GO" id="GO:0031122">
    <property type="term" value="P:cytoplasmic microtubule organization"/>
    <property type="evidence" value="ECO:0007669"/>
    <property type="project" value="TreeGrafter"/>
</dbReference>
<dbReference type="GO" id="GO:0030056">
    <property type="term" value="C:hemidesmosome"/>
    <property type="evidence" value="ECO:0007669"/>
    <property type="project" value="TreeGrafter"/>
</dbReference>
<evidence type="ECO:0000313" key="8">
    <source>
        <dbReference type="EMBL" id="JAI56841.1"/>
    </source>
</evidence>
<comment type="subcellular location">
    <subcellularLocation>
        <location evidence="1">Cytoplasm</location>
        <location evidence="1">Cytoskeleton</location>
    </subcellularLocation>
</comment>
<dbReference type="PANTHER" id="PTHR23169:SF23">
    <property type="entry name" value="SHORT STOP, ISOFORM H"/>
    <property type="match status" value="1"/>
</dbReference>
<dbReference type="GO" id="GO:0005509">
    <property type="term" value="F:calcium ion binding"/>
    <property type="evidence" value="ECO:0007669"/>
    <property type="project" value="InterPro"/>
</dbReference>
<dbReference type="PROSITE" id="PS50222">
    <property type="entry name" value="EF_HAND_2"/>
    <property type="match status" value="2"/>
</dbReference>
<feature type="compositionally biased region" description="Low complexity" evidence="5">
    <location>
        <begin position="443"/>
        <end position="460"/>
    </location>
</feature>
<sequence length="525" mass="56553">MLFLPQFMKFMNHKKSRVTDLFRKMDADNDGAVPRDDFIDGILKTKFPTSRLEMGTVADIFDRNQDGYIDYQEFIAALRPDWERKGPLTDAELIEDEVQKQVSKCTCRQKFRVHQVGEGKYRFGDSQKLRLVRILRSTVMVRVGGGWVALDEFLVKNDPCRVCPSIPELEQVGDLELHEHGCPLRGKTSPAGSCRSSSKGRTNVELREQFILAEGVSQSMTPFKSKPSPNSSVSSQSGTTAQQRSQSLPNSGPIIKVRERTAKSSAMGRASFSAGTPDSSFSEEGGSSGFHLHGKRKASAPVTSRSSYNTSGESQPGSRGGSRPQSRGPGSRPGSRPPSRAGSEVSLDSNDGGRTPMRRTPSFTGRTRTPSSQSSGVQRSSSLRKASAPVKSSTDTVNGTGTRTISVSSRLYSPTLSSRLKEAGIRTNLSGSASNLSVAGTPLRSRTSSTTSLNSNHSTSKIPTLRPKTSGTHITPKTSTTRTRTPSGSSSTGGTTKIIRKGSGASDTPTGVARKTGIMEPKRRV</sequence>
<dbReference type="PANTHER" id="PTHR23169">
    <property type="entry name" value="ENVOPLAKIN"/>
    <property type="match status" value="1"/>
</dbReference>
<dbReference type="PROSITE" id="PS00018">
    <property type="entry name" value="EF_HAND_1"/>
    <property type="match status" value="1"/>
</dbReference>
<feature type="compositionally biased region" description="Low complexity" evidence="5">
    <location>
        <begin position="475"/>
        <end position="497"/>
    </location>
</feature>
<dbReference type="Pfam" id="PF13499">
    <property type="entry name" value="EF-hand_7"/>
    <property type="match status" value="1"/>
</dbReference>
<feature type="compositionally biased region" description="Polar residues" evidence="5">
    <location>
        <begin position="361"/>
        <end position="370"/>
    </location>
</feature>
<feature type="compositionally biased region" description="Polar residues" evidence="5">
    <location>
        <begin position="238"/>
        <end position="250"/>
    </location>
</feature>
<proteinExistence type="predicted"/>
<dbReference type="GO" id="GO:0008017">
    <property type="term" value="F:microtubule binding"/>
    <property type="evidence" value="ECO:0007669"/>
    <property type="project" value="InterPro"/>
</dbReference>
<feature type="domain" description="EF-hand" evidence="6">
    <location>
        <begin position="13"/>
        <end position="48"/>
    </location>
</feature>
<feature type="compositionally biased region" description="Polar residues" evidence="5">
    <location>
        <begin position="301"/>
        <end position="310"/>
    </location>
</feature>
<feature type="region of interest" description="Disordered" evidence="5">
    <location>
        <begin position="432"/>
        <end position="525"/>
    </location>
</feature>
<evidence type="ECO:0000256" key="2">
    <source>
        <dbReference type="ARBA" id="ARBA00022490"/>
    </source>
</evidence>
<evidence type="ECO:0000256" key="1">
    <source>
        <dbReference type="ARBA" id="ARBA00004245"/>
    </source>
</evidence>
<dbReference type="PROSITE" id="PS51460">
    <property type="entry name" value="GAR"/>
    <property type="match status" value="1"/>
</dbReference>
<dbReference type="CDD" id="cd00051">
    <property type="entry name" value="EFh"/>
    <property type="match status" value="1"/>
</dbReference>
<dbReference type="InterPro" id="IPR043197">
    <property type="entry name" value="Plakin"/>
</dbReference>
<dbReference type="GO" id="GO:0005198">
    <property type="term" value="F:structural molecule activity"/>
    <property type="evidence" value="ECO:0007669"/>
    <property type="project" value="TreeGrafter"/>
</dbReference>
<protein>
    <recommendedName>
        <fullName evidence="9">GAR domain-containing protein</fullName>
    </recommendedName>
</protein>
<accession>A0A0P4VVY3</accession>
<dbReference type="InterPro" id="IPR003108">
    <property type="entry name" value="GAR_dom"/>
</dbReference>
<dbReference type="SMART" id="SM00054">
    <property type="entry name" value="EFh"/>
    <property type="match status" value="2"/>
</dbReference>
<organism evidence="8">
    <name type="scientific">Scylla olivacea</name>
    <name type="common">Orange mud crab</name>
    <name type="synonym">Cancer olivacea</name>
    <dbReference type="NCBI Taxonomy" id="85551"/>
    <lineage>
        <taxon>Eukaryota</taxon>
        <taxon>Metazoa</taxon>
        <taxon>Ecdysozoa</taxon>
        <taxon>Arthropoda</taxon>
        <taxon>Crustacea</taxon>
        <taxon>Multicrustacea</taxon>
        <taxon>Malacostraca</taxon>
        <taxon>Eumalacostraca</taxon>
        <taxon>Eucarida</taxon>
        <taxon>Decapoda</taxon>
        <taxon>Pleocyemata</taxon>
        <taxon>Brachyura</taxon>
        <taxon>Eubrachyura</taxon>
        <taxon>Portunoidea</taxon>
        <taxon>Portunidae</taxon>
        <taxon>Portuninae</taxon>
        <taxon>Scylla</taxon>
    </lineage>
</organism>
<dbReference type="InterPro" id="IPR002048">
    <property type="entry name" value="EF_hand_dom"/>
</dbReference>
<dbReference type="GO" id="GO:0005737">
    <property type="term" value="C:cytoplasm"/>
    <property type="evidence" value="ECO:0007669"/>
    <property type="project" value="TreeGrafter"/>
</dbReference>
<dbReference type="InterPro" id="IPR018247">
    <property type="entry name" value="EF_Hand_1_Ca_BS"/>
</dbReference>
<feature type="compositionally biased region" description="Low complexity" evidence="5">
    <location>
        <begin position="224"/>
        <end position="237"/>
    </location>
</feature>
<keyword evidence="3" id="KW-0106">Calcium</keyword>
<dbReference type="Pfam" id="PF02187">
    <property type="entry name" value="GAS2"/>
    <property type="match status" value="1"/>
</dbReference>
<dbReference type="SUPFAM" id="SSF47473">
    <property type="entry name" value="EF-hand"/>
    <property type="match status" value="1"/>
</dbReference>
<dbReference type="Gene3D" id="1.10.238.10">
    <property type="entry name" value="EF-hand"/>
    <property type="match status" value="1"/>
</dbReference>
<dbReference type="InterPro" id="IPR036534">
    <property type="entry name" value="GAR_dom_sf"/>
</dbReference>
<keyword evidence="4" id="KW-0206">Cytoskeleton</keyword>